<dbReference type="AlphaFoldDB" id="A0A915CA61"/>
<protein>
    <submittedName>
        <fullName evidence="3">Secreted protein</fullName>
    </submittedName>
</protein>
<keyword evidence="2" id="KW-1185">Reference proteome</keyword>
<proteinExistence type="predicted"/>
<keyword evidence="1" id="KW-0732">Signal</keyword>
<reference evidence="3" key="1">
    <citation type="submission" date="2022-11" db="UniProtKB">
        <authorList>
            <consortium name="WormBaseParasite"/>
        </authorList>
    </citation>
    <scope>IDENTIFICATION</scope>
</reference>
<organism evidence="2 3">
    <name type="scientific">Parascaris univalens</name>
    <name type="common">Nematode worm</name>
    <dbReference type="NCBI Taxonomy" id="6257"/>
    <lineage>
        <taxon>Eukaryota</taxon>
        <taxon>Metazoa</taxon>
        <taxon>Ecdysozoa</taxon>
        <taxon>Nematoda</taxon>
        <taxon>Chromadorea</taxon>
        <taxon>Rhabditida</taxon>
        <taxon>Spirurina</taxon>
        <taxon>Ascaridomorpha</taxon>
        <taxon>Ascaridoidea</taxon>
        <taxon>Ascarididae</taxon>
        <taxon>Parascaris</taxon>
    </lineage>
</organism>
<feature type="signal peptide" evidence="1">
    <location>
        <begin position="1"/>
        <end position="18"/>
    </location>
</feature>
<sequence length="72" mass="7860">FAYCVLFTALHFLVGVYGTPGCFKLLEGHLKVGVYVCAFSTPEHNRCLALPQKKKCVKTLSGIDPGQCSVVR</sequence>
<dbReference type="Proteomes" id="UP000887569">
    <property type="component" value="Unplaced"/>
</dbReference>
<evidence type="ECO:0000313" key="3">
    <source>
        <dbReference type="WBParaSite" id="PgR108X_g021_t02"/>
    </source>
</evidence>
<feature type="chain" id="PRO_5037342926" evidence="1">
    <location>
        <begin position="19"/>
        <end position="72"/>
    </location>
</feature>
<dbReference type="WBParaSite" id="PgR108X_g021_t02">
    <property type="protein sequence ID" value="PgR108X_g021_t02"/>
    <property type="gene ID" value="PgR108X_g021"/>
</dbReference>
<name>A0A915CA61_PARUN</name>
<evidence type="ECO:0000256" key="1">
    <source>
        <dbReference type="SAM" id="SignalP"/>
    </source>
</evidence>
<accession>A0A915CA61</accession>
<evidence type="ECO:0000313" key="2">
    <source>
        <dbReference type="Proteomes" id="UP000887569"/>
    </source>
</evidence>